<dbReference type="Gene3D" id="3.30.750.70">
    <property type="entry name" value="4-hydroxybutyrate coenzyme like domains"/>
    <property type="match status" value="1"/>
</dbReference>
<dbReference type="EMBL" id="JAHCMY010000001">
    <property type="protein sequence ID" value="MBS9523074.1"/>
    <property type="molecule type" value="Genomic_DNA"/>
</dbReference>
<evidence type="ECO:0000313" key="6">
    <source>
        <dbReference type="Proteomes" id="UP001319104"/>
    </source>
</evidence>
<dbReference type="GO" id="GO:0006083">
    <property type="term" value="P:acetate metabolic process"/>
    <property type="evidence" value="ECO:0007669"/>
    <property type="project" value="InterPro"/>
</dbReference>
<dbReference type="InterPro" id="IPR037171">
    <property type="entry name" value="NagB/RpiA_transferase-like"/>
</dbReference>
<dbReference type="GO" id="GO:0008775">
    <property type="term" value="F:acetate CoA-transferase activity"/>
    <property type="evidence" value="ECO:0007669"/>
    <property type="project" value="InterPro"/>
</dbReference>
<dbReference type="Pfam" id="PF13336">
    <property type="entry name" value="AcetylCoA_hyd_C"/>
    <property type="match status" value="1"/>
</dbReference>
<evidence type="ECO:0000259" key="3">
    <source>
        <dbReference type="Pfam" id="PF02550"/>
    </source>
</evidence>
<comment type="caution">
    <text evidence="5">The sequence shown here is derived from an EMBL/GenBank/DDBJ whole genome shotgun (WGS) entry which is preliminary data.</text>
</comment>
<comment type="similarity">
    <text evidence="1">Belongs to the acetyl-CoA hydrolase/transferase family.</text>
</comment>
<dbReference type="Gene3D" id="3.40.1080.10">
    <property type="entry name" value="Glutaconate Coenzyme A-transferase"/>
    <property type="match status" value="1"/>
</dbReference>
<keyword evidence="2" id="KW-0808">Transferase</keyword>
<keyword evidence="6" id="KW-1185">Reference proteome</keyword>
<gene>
    <name evidence="5" type="ORF">KI659_03500</name>
</gene>
<dbReference type="InterPro" id="IPR038460">
    <property type="entry name" value="AcetylCoA_hyd_C_sf"/>
</dbReference>
<dbReference type="InterPro" id="IPR026888">
    <property type="entry name" value="AcetylCoA_hyd_C"/>
</dbReference>
<dbReference type="InterPro" id="IPR003702">
    <property type="entry name" value="ActCoA_hydro_N"/>
</dbReference>
<evidence type="ECO:0000256" key="1">
    <source>
        <dbReference type="ARBA" id="ARBA00009632"/>
    </source>
</evidence>
<evidence type="ECO:0000259" key="4">
    <source>
        <dbReference type="Pfam" id="PF13336"/>
    </source>
</evidence>
<evidence type="ECO:0000313" key="5">
    <source>
        <dbReference type="EMBL" id="MBS9523074.1"/>
    </source>
</evidence>
<dbReference type="RefSeq" id="WP_213943941.1">
    <property type="nucleotide sequence ID" value="NZ_JAHBGI010000003.1"/>
</dbReference>
<organism evidence="5 6">
    <name type="scientific">Litoribacter ruber</name>
    <dbReference type="NCBI Taxonomy" id="702568"/>
    <lineage>
        <taxon>Bacteria</taxon>
        <taxon>Pseudomonadati</taxon>
        <taxon>Bacteroidota</taxon>
        <taxon>Cytophagia</taxon>
        <taxon>Cytophagales</taxon>
        <taxon>Cyclobacteriaceae</taxon>
        <taxon>Litoribacter</taxon>
    </lineage>
</organism>
<dbReference type="AlphaFoldDB" id="A0AAP2CGB9"/>
<accession>A0AAP2CGB9</accession>
<feature type="domain" description="Acetyl-CoA hydrolase/transferase C-terminal" evidence="4">
    <location>
        <begin position="267"/>
        <end position="418"/>
    </location>
</feature>
<protein>
    <submittedName>
        <fullName evidence="5">Acetyl-CoA hydrolase/transferase family protein</fullName>
    </submittedName>
</protein>
<reference evidence="5 6" key="1">
    <citation type="submission" date="2021-05" db="EMBL/GenBank/DDBJ databases">
        <authorList>
            <person name="Zhang Z.D."/>
            <person name="Osman G."/>
        </authorList>
    </citation>
    <scope>NUCLEOTIDE SEQUENCE [LARGE SCALE GENOMIC DNA]</scope>
    <source>
        <strain evidence="5 6">KCTC 32217</strain>
    </source>
</reference>
<dbReference type="Pfam" id="PF02550">
    <property type="entry name" value="AcetylCoA_hydro"/>
    <property type="match status" value="1"/>
</dbReference>
<dbReference type="SUPFAM" id="SSF100950">
    <property type="entry name" value="NagB/RpiA/CoA transferase-like"/>
    <property type="match status" value="2"/>
</dbReference>
<dbReference type="Gene3D" id="3.40.1080.20">
    <property type="entry name" value="Acetyl-CoA hydrolase/transferase C-terminal domain"/>
    <property type="match status" value="1"/>
</dbReference>
<feature type="domain" description="Acetyl-CoA hydrolase/transferase N-terminal" evidence="3">
    <location>
        <begin position="6"/>
        <end position="175"/>
    </location>
</feature>
<dbReference type="Proteomes" id="UP001319104">
    <property type="component" value="Unassembled WGS sequence"/>
</dbReference>
<dbReference type="GO" id="GO:0016787">
    <property type="term" value="F:hydrolase activity"/>
    <property type="evidence" value="ECO:0007669"/>
    <property type="project" value="UniProtKB-KW"/>
</dbReference>
<dbReference type="InterPro" id="IPR046433">
    <property type="entry name" value="ActCoA_hydro"/>
</dbReference>
<evidence type="ECO:0000256" key="2">
    <source>
        <dbReference type="ARBA" id="ARBA00022679"/>
    </source>
</evidence>
<dbReference type="PANTHER" id="PTHR21432:SF20">
    <property type="entry name" value="ACETYL-COA HYDROLASE"/>
    <property type="match status" value="1"/>
</dbReference>
<dbReference type="PANTHER" id="PTHR21432">
    <property type="entry name" value="ACETYL-COA HYDROLASE-RELATED"/>
    <property type="match status" value="1"/>
</dbReference>
<proteinExistence type="inferred from homology"/>
<keyword evidence="5" id="KW-0378">Hydrolase</keyword>
<sequence length="431" mass="47312">MYYSYTSAEEAVKIVKSQQRIFVHGSAATPTVMLKALANRKEELENVEVVSISTLGEMPLAQPDCKGSFFINSLFVSENVRQAVNCEQGGYVPIFLSEIGLLFRRDILPIDVAILHVSPPDAHGYCSMGVSVDIAKPAIEKAKIIIAQVNKRMPRTHGDGLIHFSRFHAAVEVDEALPEVNYGLKLGERELTIGKYIAELIEDGSTLQMGIGAIPDAVLKALTTHKDLGIHTEMFSDGVVDLLDTGAITNKYKKKHPGKIVTSFAIGTEKLYNRVNDNPEFTFHEAAYVNDTAVIRKNPKVVSINSCLEIDLTGQVCADSIGSYHYSGVGGQMDFMRGAALSEGGKPVMALNAATKGGKSKIVPFLKQGAGVVTTRAHMHYVVTEYGVAYLYGKNLRQRAYELMKIAAPEHREDLEKAIHERFGQFIYAFQ</sequence>
<name>A0AAP2CGB9_9BACT</name>